<dbReference type="GO" id="GO:0140359">
    <property type="term" value="F:ABC-type transporter activity"/>
    <property type="evidence" value="ECO:0007669"/>
    <property type="project" value="InterPro"/>
</dbReference>
<gene>
    <name evidence="2" type="ORF">OBE_12796</name>
</gene>
<dbReference type="GO" id="GO:0005886">
    <property type="term" value="C:plasma membrane"/>
    <property type="evidence" value="ECO:0007669"/>
    <property type="project" value="UniProtKB-SubCell"/>
</dbReference>
<name>K1SH23_9ZZZZ</name>
<evidence type="ECO:0000256" key="1">
    <source>
        <dbReference type="SAM" id="Phobius"/>
    </source>
</evidence>
<feature type="transmembrane region" description="Helical" evidence="1">
    <location>
        <begin position="108"/>
        <end position="131"/>
    </location>
</feature>
<protein>
    <submittedName>
        <fullName evidence="2">Uncharacterized protein</fullName>
    </submittedName>
</protein>
<dbReference type="Pfam" id="PF12730">
    <property type="entry name" value="ABC2_membrane_4"/>
    <property type="match status" value="1"/>
</dbReference>
<dbReference type="PANTHER" id="PTHR37305">
    <property type="entry name" value="INTEGRAL MEMBRANE PROTEIN-RELATED"/>
    <property type="match status" value="1"/>
</dbReference>
<feature type="transmembrane region" description="Helical" evidence="1">
    <location>
        <begin position="138"/>
        <end position="158"/>
    </location>
</feature>
<dbReference type="PANTHER" id="PTHR37305:SF1">
    <property type="entry name" value="MEMBRANE PROTEIN"/>
    <property type="match status" value="1"/>
</dbReference>
<reference evidence="2" key="1">
    <citation type="journal article" date="2013" name="Environ. Microbiol.">
        <title>Microbiota from the distal guts of lean and obese adolescents exhibit partial functional redundancy besides clear differences in community structure.</title>
        <authorList>
            <person name="Ferrer M."/>
            <person name="Ruiz A."/>
            <person name="Lanza F."/>
            <person name="Haange S.B."/>
            <person name="Oberbach A."/>
            <person name="Till H."/>
            <person name="Bargiela R."/>
            <person name="Campoy C."/>
            <person name="Segura M.T."/>
            <person name="Richter M."/>
            <person name="von Bergen M."/>
            <person name="Seifert J."/>
            <person name="Suarez A."/>
        </authorList>
    </citation>
    <scope>NUCLEOTIDE SEQUENCE</scope>
</reference>
<evidence type="ECO:0000313" key="2">
    <source>
        <dbReference type="EMBL" id="EKC53025.1"/>
    </source>
</evidence>
<dbReference type="EMBL" id="AJWZ01008831">
    <property type="protein sequence ID" value="EKC53025.1"/>
    <property type="molecule type" value="Genomic_DNA"/>
</dbReference>
<sequence length="205" mass="22857">MRYMDVINYPSEYAQLPVSYSNADGLIFAGGFYLVFAFTVFVSLFVGTEYSDGTMRNKLIAGHSRFHIYLSKLIVCAAANVLFHLLYIITALLLGFLLIHGVTYSFGILLQYTLLGVCVTLAFSAVFVCLSMCITNKAAGAVIGLLLTIILLMATMTISTRLSAPEYTEAYSYTDEVSGKLITVDRERNRQYLTGTKRKIYTFLY</sequence>
<keyword evidence="1" id="KW-0472">Membrane</keyword>
<feature type="transmembrane region" description="Helical" evidence="1">
    <location>
        <begin position="26"/>
        <end position="48"/>
    </location>
</feature>
<keyword evidence="1" id="KW-1133">Transmembrane helix</keyword>
<dbReference type="AlphaFoldDB" id="K1SH23"/>
<feature type="non-terminal residue" evidence="2">
    <location>
        <position position="205"/>
    </location>
</feature>
<organism evidence="2">
    <name type="scientific">human gut metagenome</name>
    <dbReference type="NCBI Taxonomy" id="408170"/>
    <lineage>
        <taxon>unclassified sequences</taxon>
        <taxon>metagenomes</taxon>
        <taxon>organismal metagenomes</taxon>
    </lineage>
</organism>
<proteinExistence type="predicted"/>
<accession>K1SH23</accession>
<comment type="caution">
    <text evidence="2">The sequence shown here is derived from an EMBL/GenBank/DDBJ whole genome shotgun (WGS) entry which is preliminary data.</text>
</comment>
<feature type="transmembrane region" description="Helical" evidence="1">
    <location>
        <begin position="69"/>
        <end position="102"/>
    </location>
</feature>
<keyword evidence="1" id="KW-0812">Transmembrane</keyword>